<reference evidence="8 9" key="1">
    <citation type="submission" date="2020-04" db="EMBL/GenBank/DDBJ databases">
        <title>Draft Genome Sequence of Streptomyces morookaense DSM 40503, an 8-azaguanine-producing strain.</title>
        <authorList>
            <person name="Qi J."/>
            <person name="Gao J.-M."/>
        </authorList>
    </citation>
    <scope>NUCLEOTIDE SEQUENCE [LARGE SCALE GENOMIC DNA]</scope>
    <source>
        <strain evidence="8 9">DSM 40503</strain>
    </source>
</reference>
<feature type="signal peptide" evidence="6">
    <location>
        <begin position="1"/>
        <end position="28"/>
    </location>
</feature>
<dbReference type="PRINTS" id="PR00722">
    <property type="entry name" value="CHYMOTRYPSIN"/>
</dbReference>
<dbReference type="InterPro" id="IPR043504">
    <property type="entry name" value="Peptidase_S1_PA_chymotrypsin"/>
</dbReference>
<evidence type="ECO:0000256" key="6">
    <source>
        <dbReference type="SAM" id="SignalP"/>
    </source>
</evidence>
<comment type="subcellular location">
    <subcellularLocation>
        <location evidence="1">Secreted</location>
    </subcellularLocation>
</comment>
<dbReference type="InterPro" id="IPR001254">
    <property type="entry name" value="Trypsin_dom"/>
</dbReference>
<sequence>MFGRRSRAAWTAGVLAATATATTLTALAASPAAAVVGSAAENGQYAFTAKLDIGNGKRSCTGALVDAQWVLTAASCFSDDPAQGYRIPAGAPKEKTTVTVGRTDLTTETGTTVDAVELTPRGDRDLVMVRLAKPVTGISPVTVGTAAPRQGDELRVTGYGRTKDEWVPDRLHTGLFGVDAVRDGSVGISGKGDASICKGDTGGPALREQNGTVELTAISSTSWQGGCFGNEDETRKGAVSTRVDDVNSWIQQLRLTGMYGELTNVVTTADFNGDGRTDVAAVLKSGRLMAFYAGPDGTLEYGRELWHDNSWDGMRKIVGGDFDGDGKADIVAVGNDGTLLFYRGNDRGTLDPRRPMWRDKSWGSMAHIARYKDGSSGRDGLLAVWDDGSLFSYPTGADGILTGQRREMWRDKTWTKRHVATGDFNGDGREDIAAVATDGTLQLYAGNAKGTFDNARSMWRDKSWDTMQYILAGDFDGNGKADLTARWGRGNLAFYAGDGNGALADGRAMWPAVG</sequence>
<dbReference type="EMBL" id="JABBXF010000025">
    <property type="protein sequence ID" value="NVK78546.1"/>
    <property type="molecule type" value="Genomic_DNA"/>
</dbReference>
<evidence type="ECO:0000256" key="5">
    <source>
        <dbReference type="ARBA" id="ARBA00022801"/>
    </source>
</evidence>
<evidence type="ECO:0000256" key="2">
    <source>
        <dbReference type="ARBA" id="ARBA00022525"/>
    </source>
</evidence>
<dbReference type="GO" id="GO:0005615">
    <property type="term" value="C:extracellular space"/>
    <property type="evidence" value="ECO:0007669"/>
    <property type="project" value="TreeGrafter"/>
</dbReference>
<gene>
    <name evidence="8" type="ORF">HG542_12800</name>
</gene>
<dbReference type="RefSeq" id="WP_171080759.1">
    <property type="nucleotide sequence ID" value="NZ_BNBU01000005.1"/>
</dbReference>
<dbReference type="InterPro" id="IPR013517">
    <property type="entry name" value="FG-GAP"/>
</dbReference>
<evidence type="ECO:0000256" key="4">
    <source>
        <dbReference type="ARBA" id="ARBA00022729"/>
    </source>
</evidence>
<feature type="domain" description="Peptidase S1" evidence="7">
    <location>
        <begin position="35"/>
        <end position="255"/>
    </location>
</feature>
<dbReference type="Proteomes" id="UP000587462">
    <property type="component" value="Unassembled WGS sequence"/>
</dbReference>
<dbReference type="PANTHER" id="PTHR24264:SF65">
    <property type="entry name" value="SRCR DOMAIN-CONTAINING PROTEIN"/>
    <property type="match status" value="1"/>
</dbReference>
<dbReference type="GO" id="GO:0004252">
    <property type="term" value="F:serine-type endopeptidase activity"/>
    <property type="evidence" value="ECO:0007669"/>
    <property type="project" value="InterPro"/>
</dbReference>
<keyword evidence="5" id="KW-0378">Hydrolase</keyword>
<dbReference type="Pfam" id="PF13517">
    <property type="entry name" value="FG-GAP_3"/>
    <property type="match status" value="2"/>
</dbReference>
<dbReference type="InterPro" id="IPR028994">
    <property type="entry name" value="Integrin_alpha_N"/>
</dbReference>
<proteinExistence type="predicted"/>
<dbReference type="Gene3D" id="2.40.128.340">
    <property type="match status" value="2"/>
</dbReference>
<name>A0A7Y7B3V0_STRMO</name>
<evidence type="ECO:0000256" key="1">
    <source>
        <dbReference type="ARBA" id="ARBA00004613"/>
    </source>
</evidence>
<keyword evidence="4 6" id="KW-0732">Signal</keyword>
<organism evidence="8 9">
    <name type="scientific">Streptomyces morookaense</name>
    <name type="common">Streptoverticillium morookaense</name>
    <dbReference type="NCBI Taxonomy" id="1970"/>
    <lineage>
        <taxon>Bacteria</taxon>
        <taxon>Bacillati</taxon>
        <taxon>Actinomycetota</taxon>
        <taxon>Actinomycetes</taxon>
        <taxon>Kitasatosporales</taxon>
        <taxon>Streptomycetaceae</taxon>
        <taxon>Streptomyces</taxon>
    </lineage>
</organism>
<keyword evidence="2" id="KW-0964">Secreted</keyword>
<evidence type="ECO:0000313" key="8">
    <source>
        <dbReference type="EMBL" id="NVK78546.1"/>
    </source>
</evidence>
<evidence type="ECO:0000313" key="9">
    <source>
        <dbReference type="Proteomes" id="UP000587462"/>
    </source>
</evidence>
<dbReference type="InterPro" id="IPR050127">
    <property type="entry name" value="Serine_Proteases_S1"/>
</dbReference>
<dbReference type="Gene3D" id="2.40.10.10">
    <property type="entry name" value="Trypsin-like serine proteases"/>
    <property type="match status" value="1"/>
</dbReference>
<keyword evidence="3 8" id="KW-0645">Protease</keyword>
<evidence type="ECO:0000259" key="7">
    <source>
        <dbReference type="PROSITE" id="PS50240"/>
    </source>
</evidence>
<dbReference type="Pfam" id="PF00089">
    <property type="entry name" value="Trypsin"/>
    <property type="match status" value="1"/>
</dbReference>
<dbReference type="AlphaFoldDB" id="A0A7Y7B3V0"/>
<accession>A0A7Y7B3V0</accession>
<evidence type="ECO:0000256" key="3">
    <source>
        <dbReference type="ARBA" id="ARBA00022670"/>
    </source>
</evidence>
<dbReference type="PROSITE" id="PS50240">
    <property type="entry name" value="TRYPSIN_DOM"/>
    <property type="match status" value="1"/>
</dbReference>
<dbReference type="InterPro" id="IPR001314">
    <property type="entry name" value="Peptidase_S1A"/>
</dbReference>
<keyword evidence="9" id="KW-1185">Reference proteome</keyword>
<dbReference type="SMART" id="SM00020">
    <property type="entry name" value="Tryp_SPc"/>
    <property type="match status" value="1"/>
</dbReference>
<protein>
    <submittedName>
        <fullName evidence="8">Trypsin-like serine protease</fullName>
    </submittedName>
</protein>
<dbReference type="SUPFAM" id="SSF50494">
    <property type="entry name" value="Trypsin-like serine proteases"/>
    <property type="match status" value="1"/>
</dbReference>
<dbReference type="InterPro" id="IPR009003">
    <property type="entry name" value="Peptidase_S1_PA"/>
</dbReference>
<comment type="caution">
    <text evidence="8">The sequence shown here is derived from an EMBL/GenBank/DDBJ whole genome shotgun (WGS) entry which is preliminary data.</text>
</comment>
<dbReference type="PANTHER" id="PTHR24264">
    <property type="entry name" value="TRYPSIN-RELATED"/>
    <property type="match status" value="1"/>
</dbReference>
<dbReference type="GO" id="GO:0006508">
    <property type="term" value="P:proteolysis"/>
    <property type="evidence" value="ECO:0007669"/>
    <property type="project" value="UniProtKB-KW"/>
</dbReference>
<feature type="chain" id="PRO_5030537127" evidence="6">
    <location>
        <begin position="29"/>
        <end position="514"/>
    </location>
</feature>
<dbReference type="SUPFAM" id="SSF69318">
    <property type="entry name" value="Integrin alpha N-terminal domain"/>
    <property type="match status" value="1"/>
</dbReference>